<evidence type="ECO:0000313" key="1">
    <source>
        <dbReference type="EMBL" id="MEQ2363871.1"/>
    </source>
</evidence>
<gene>
    <name evidence="1" type="ORF">WMO25_02020</name>
</gene>
<name>A0ABV1B2V5_9FIRM</name>
<proteinExistence type="predicted"/>
<protein>
    <submittedName>
        <fullName evidence="1">Uncharacterized protein</fullName>
    </submittedName>
</protein>
<accession>A0ABV1B2V5</accession>
<comment type="caution">
    <text evidence="1">The sequence shown here is derived from an EMBL/GenBank/DDBJ whole genome shotgun (WGS) entry which is preliminary data.</text>
</comment>
<dbReference type="RefSeq" id="WP_349083790.1">
    <property type="nucleotide sequence ID" value="NZ_JBBMEK010000013.1"/>
</dbReference>
<keyword evidence="2" id="KW-1185">Reference proteome</keyword>
<dbReference type="Proteomes" id="UP001469749">
    <property type="component" value="Unassembled WGS sequence"/>
</dbReference>
<reference evidence="1 2" key="1">
    <citation type="submission" date="2024-03" db="EMBL/GenBank/DDBJ databases">
        <title>Human intestinal bacterial collection.</title>
        <authorList>
            <person name="Pauvert C."/>
            <person name="Hitch T.C.A."/>
            <person name="Clavel T."/>
        </authorList>
    </citation>
    <scope>NUCLEOTIDE SEQUENCE [LARGE SCALE GENOMIC DNA]</scope>
    <source>
        <strain evidence="1 2">CLA-AA-H190</strain>
    </source>
</reference>
<organism evidence="1 2">
    <name type="scientific">Coprococcus intestinihominis</name>
    <dbReference type="NCBI Taxonomy" id="3133154"/>
    <lineage>
        <taxon>Bacteria</taxon>
        <taxon>Bacillati</taxon>
        <taxon>Bacillota</taxon>
        <taxon>Clostridia</taxon>
        <taxon>Lachnospirales</taxon>
        <taxon>Lachnospiraceae</taxon>
        <taxon>Coprococcus</taxon>
    </lineage>
</organism>
<evidence type="ECO:0000313" key="2">
    <source>
        <dbReference type="Proteomes" id="UP001469749"/>
    </source>
</evidence>
<sequence length="53" mass="5997">MVAERMGVEALCQVSKINGSCHLKMVDEGVSGCYHYYMSDEQYHYMGICGCRI</sequence>
<dbReference type="EMBL" id="JBBMEK010000013">
    <property type="protein sequence ID" value="MEQ2363871.1"/>
    <property type="molecule type" value="Genomic_DNA"/>
</dbReference>